<organism evidence="2 3">
    <name type="scientific">Christensenella tenuis</name>
    <dbReference type="NCBI Taxonomy" id="2763033"/>
    <lineage>
        <taxon>Bacteria</taxon>
        <taxon>Bacillati</taxon>
        <taxon>Bacillota</taxon>
        <taxon>Clostridia</taxon>
        <taxon>Christensenellales</taxon>
        <taxon>Christensenellaceae</taxon>
        <taxon>Christensenella</taxon>
    </lineage>
</organism>
<evidence type="ECO:0000313" key="2">
    <source>
        <dbReference type="EMBL" id="MBC5649335.1"/>
    </source>
</evidence>
<keyword evidence="1" id="KW-0812">Transmembrane</keyword>
<proteinExistence type="predicted"/>
<dbReference type="Proteomes" id="UP000606889">
    <property type="component" value="Unassembled WGS sequence"/>
</dbReference>
<dbReference type="PANTHER" id="PTHR34989:SF1">
    <property type="entry name" value="PROTEIN HDED"/>
    <property type="match status" value="1"/>
</dbReference>
<feature type="transmembrane region" description="Helical" evidence="1">
    <location>
        <begin position="36"/>
        <end position="56"/>
    </location>
</feature>
<protein>
    <submittedName>
        <fullName evidence="2">DUF308 domain-containing protein</fullName>
    </submittedName>
</protein>
<dbReference type="PANTHER" id="PTHR34989">
    <property type="entry name" value="PROTEIN HDED"/>
    <property type="match status" value="1"/>
</dbReference>
<dbReference type="InterPro" id="IPR052712">
    <property type="entry name" value="Acid_resist_chaperone_HdeD"/>
</dbReference>
<evidence type="ECO:0000256" key="1">
    <source>
        <dbReference type="SAM" id="Phobius"/>
    </source>
</evidence>
<feature type="transmembrane region" description="Helical" evidence="1">
    <location>
        <begin position="95"/>
        <end position="114"/>
    </location>
</feature>
<feature type="transmembrane region" description="Helical" evidence="1">
    <location>
        <begin position="12"/>
        <end position="30"/>
    </location>
</feature>
<gene>
    <name evidence="2" type="ORF">H8S18_13390</name>
</gene>
<reference evidence="2 3" key="1">
    <citation type="submission" date="2020-08" db="EMBL/GenBank/DDBJ databases">
        <title>Genome public.</title>
        <authorList>
            <person name="Liu C."/>
            <person name="Sun Q."/>
        </authorList>
    </citation>
    <scope>NUCLEOTIDE SEQUENCE [LARGE SCALE GENOMIC DNA]</scope>
    <source>
        <strain evidence="2 3">NSJ-35</strain>
    </source>
</reference>
<accession>A0ABR7EHR6</accession>
<evidence type="ECO:0000313" key="3">
    <source>
        <dbReference type="Proteomes" id="UP000606889"/>
    </source>
</evidence>
<keyword evidence="1" id="KW-1133">Transmembrane helix</keyword>
<feature type="transmembrane region" description="Helical" evidence="1">
    <location>
        <begin position="126"/>
        <end position="146"/>
    </location>
</feature>
<name>A0ABR7EHR6_9FIRM</name>
<dbReference type="InterPro" id="IPR005325">
    <property type="entry name" value="DUF308_memb"/>
</dbReference>
<keyword evidence="3" id="KW-1185">Reference proteome</keyword>
<sequence>MTSSNKSFRSAVCLLLIAAGIILMVIPIAAVRTAAFVLGVVLTVYGALRILQFLFSRHSSLDITLGTFVSGILTTGIGVILMLNPSFADVLLEKLLAGWMILMGLIRLVISYTYKKSREPQWLSTLISALLSIVFGLVVWGSFAAWEFILDLLLPAYLIVLGGSGFLNIVFERVSDRARVPLPLWMEAFFPQKALKSVRKTLATGETGSLPPDSVYIHGMKVDTDDIEVFVHFSERSASAFGHVDLGLGDYVLSYGNYDHSKEAVSLFGLLYDGIFFACPREEYIQFSVSEAGKTIMGYKLSLPKEAQEQVVRNVNAFLSNCMPWSPAEKDRAANGYSWALKEMGAFLYKVVKGKFRTYFVLNTNCALLAETLLDKTGVPKSRAFGGAVTPGSAYALYERELAKKNSFVTGKKTYLNDDMLKDLSENTQKGSAGQTS</sequence>
<feature type="transmembrane region" description="Helical" evidence="1">
    <location>
        <begin position="63"/>
        <end position="83"/>
    </location>
</feature>
<dbReference type="RefSeq" id="WP_186858773.1">
    <property type="nucleotide sequence ID" value="NZ_JACOON010000007.1"/>
</dbReference>
<feature type="transmembrane region" description="Helical" evidence="1">
    <location>
        <begin position="152"/>
        <end position="171"/>
    </location>
</feature>
<keyword evidence="1" id="KW-0472">Membrane</keyword>
<comment type="caution">
    <text evidence="2">The sequence shown here is derived from an EMBL/GenBank/DDBJ whole genome shotgun (WGS) entry which is preliminary data.</text>
</comment>
<dbReference type="EMBL" id="JACOON010000007">
    <property type="protein sequence ID" value="MBC5649335.1"/>
    <property type="molecule type" value="Genomic_DNA"/>
</dbReference>
<dbReference type="Pfam" id="PF03729">
    <property type="entry name" value="DUF308"/>
    <property type="match status" value="1"/>
</dbReference>